<feature type="non-terminal residue" evidence="1">
    <location>
        <position position="1"/>
    </location>
</feature>
<dbReference type="Proteomes" id="UP000018936">
    <property type="component" value="Unassembled WGS sequence"/>
</dbReference>
<evidence type="ECO:0000313" key="1">
    <source>
        <dbReference type="EMBL" id="ETE66878.1"/>
    </source>
</evidence>
<comment type="caution">
    <text evidence="1">The sequence shown here is derived from an EMBL/GenBank/DDBJ whole genome shotgun (WGS) entry which is preliminary data.</text>
</comment>
<organism evidence="1 2">
    <name type="scientific">Ophiophagus hannah</name>
    <name type="common">King cobra</name>
    <name type="synonym">Naja hannah</name>
    <dbReference type="NCBI Taxonomy" id="8665"/>
    <lineage>
        <taxon>Eukaryota</taxon>
        <taxon>Metazoa</taxon>
        <taxon>Chordata</taxon>
        <taxon>Craniata</taxon>
        <taxon>Vertebrata</taxon>
        <taxon>Euteleostomi</taxon>
        <taxon>Lepidosauria</taxon>
        <taxon>Squamata</taxon>
        <taxon>Bifurcata</taxon>
        <taxon>Unidentata</taxon>
        <taxon>Episquamata</taxon>
        <taxon>Toxicofera</taxon>
        <taxon>Serpentes</taxon>
        <taxon>Colubroidea</taxon>
        <taxon>Elapidae</taxon>
        <taxon>Elapinae</taxon>
        <taxon>Ophiophagus</taxon>
    </lineage>
</organism>
<keyword evidence="2" id="KW-1185">Reference proteome</keyword>
<gene>
    <name evidence="1" type="ORF">L345_07342</name>
</gene>
<accession>V8NYX6</accession>
<protein>
    <submittedName>
        <fullName evidence="1">Uncharacterized protein</fullName>
    </submittedName>
</protein>
<dbReference type="EMBL" id="AZIM01001448">
    <property type="protein sequence ID" value="ETE66878.1"/>
    <property type="molecule type" value="Genomic_DNA"/>
</dbReference>
<sequence length="128" mass="14820">MDTDNTHQLSIADSRRYTLAPAMYLTQLNIPNQRGTFTLHLWLEDIKRAYIHYEYVFVTHDNSVKKLTLGVIRFCRMDSLCWTCSLTSKTQHSQTLIMETGIKVYPLIQKTKSSDDMRKACSSGSYTM</sequence>
<feature type="non-terminal residue" evidence="1">
    <location>
        <position position="128"/>
    </location>
</feature>
<name>V8NYX6_OPHHA</name>
<proteinExistence type="predicted"/>
<reference evidence="1 2" key="1">
    <citation type="journal article" date="2013" name="Proc. Natl. Acad. Sci. U.S.A.">
        <title>The king cobra genome reveals dynamic gene evolution and adaptation in the snake venom system.</title>
        <authorList>
            <person name="Vonk F.J."/>
            <person name="Casewell N.R."/>
            <person name="Henkel C.V."/>
            <person name="Heimberg A.M."/>
            <person name="Jansen H.J."/>
            <person name="McCleary R.J."/>
            <person name="Kerkkamp H.M."/>
            <person name="Vos R.A."/>
            <person name="Guerreiro I."/>
            <person name="Calvete J.J."/>
            <person name="Wuster W."/>
            <person name="Woods A.E."/>
            <person name="Logan J.M."/>
            <person name="Harrison R.A."/>
            <person name="Castoe T.A."/>
            <person name="de Koning A.P."/>
            <person name="Pollock D.D."/>
            <person name="Yandell M."/>
            <person name="Calderon D."/>
            <person name="Renjifo C."/>
            <person name="Currier R.B."/>
            <person name="Salgado D."/>
            <person name="Pla D."/>
            <person name="Sanz L."/>
            <person name="Hyder A.S."/>
            <person name="Ribeiro J.M."/>
            <person name="Arntzen J.W."/>
            <person name="van den Thillart G.E."/>
            <person name="Boetzer M."/>
            <person name="Pirovano W."/>
            <person name="Dirks R.P."/>
            <person name="Spaink H.P."/>
            <person name="Duboule D."/>
            <person name="McGlinn E."/>
            <person name="Kini R.M."/>
            <person name="Richardson M.K."/>
        </authorList>
    </citation>
    <scope>NUCLEOTIDE SEQUENCE</scope>
    <source>
        <tissue evidence="1">Blood</tissue>
    </source>
</reference>
<evidence type="ECO:0000313" key="2">
    <source>
        <dbReference type="Proteomes" id="UP000018936"/>
    </source>
</evidence>
<dbReference type="AlphaFoldDB" id="V8NYX6"/>